<gene>
    <name evidence="3" type="ORF">TKK_012419</name>
</gene>
<dbReference type="SUPFAM" id="SSF50249">
    <property type="entry name" value="Nucleic acid-binding proteins"/>
    <property type="match status" value="1"/>
</dbReference>
<proteinExistence type="predicted"/>
<evidence type="ECO:0000256" key="2">
    <source>
        <dbReference type="SAM" id="MobiDB-lite"/>
    </source>
</evidence>
<feature type="region of interest" description="Disordered" evidence="2">
    <location>
        <begin position="129"/>
        <end position="215"/>
    </location>
</feature>
<dbReference type="GO" id="GO:0005694">
    <property type="term" value="C:chromosome"/>
    <property type="evidence" value="ECO:0007669"/>
    <property type="project" value="UniProtKB-ARBA"/>
</dbReference>
<organism evidence="3 4">
    <name type="scientific">Trichogramma kaykai</name>
    <dbReference type="NCBI Taxonomy" id="54128"/>
    <lineage>
        <taxon>Eukaryota</taxon>
        <taxon>Metazoa</taxon>
        <taxon>Ecdysozoa</taxon>
        <taxon>Arthropoda</taxon>
        <taxon>Hexapoda</taxon>
        <taxon>Insecta</taxon>
        <taxon>Pterygota</taxon>
        <taxon>Neoptera</taxon>
        <taxon>Endopterygota</taxon>
        <taxon>Hymenoptera</taxon>
        <taxon>Apocrita</taxon>
        <taxon>Proctotrupomorpha</taxon>
        <taxon>Chalcidoidea</taxon>
        <taxon>Trichogrammatidae</taxon>
        <taxon>Trichogramma</taxon>
    </lineage>
</organism>
<reference evidence="3 4" key="1">
    <citation type="journal article" date="2024" name="bioRxiv">
        <title>A reference genome for Trichogramma kaykai: A tiny desert-dwelling parasitoid wasp with competing sex-ratio distorters.</title>
        <authorList>
            <person name="Culotta J."/>
            <person name="Lindsey A.R."/>
        </authorList>
    </citation>
    <scope>NUCLEOTIDE SEQUENCE [LARGE SCALE GENOMIC DNA]</scope>
    <source>
        <strain evidence="3 4">KSX58</strain>
    </source>
</reference>
<keyword evidence="1" id="KW-0238">DNA-binding</keyword>
<sequence>MSTMAQTDQILIKDLKPGQKSVNIVFIVLDLLGTPTMTKEKREIRTFKVADLSGCVNVSVWDEPGALMMPGDIIKLTKGYCSMWRNCLTLYSGKIGELQKIGEFCMAYNDQVNMSEPNAALTAQLVNNQLSNGNNGNNGKHATVQNSAPTTPPPVLTEKSSSNKGGNGAQQATYSSSSATTPSPTSSGNQKATTKNTTRARATYSRNGVRASERR</sequence>
<feature type="compositionally biased region" description="Low complexity" evidence="2">
    <location>
        <begin position="172"/>
        <end position="203"/>
    </location>
</feature>
<dbReference type="FunFam" id="2.40.50.140:FF:000072">
    <property type="entry name" value="SOSS complex subunit B2"/>
    <property type="match status" value="1"/>
</dbReference>
<dbReference type="Gene3D" id="2.40.50.140">
    <property type="entry name" value="Nucleic acid-binding proteins"/>
    <property type="match status" value="1"/>
</dbReference>
<comment type="caution">
    <text evidence="3">The sequence shown here is derived from an EMBL/GenBank/DDBJ whole genome shotgun (WGS) entry which is preliminary data.</text>
</comment>
<dbReference type="InterPro" id="IPR051231">
    <property type="entry name" value="SOSS-B"/>
</dbReference>
<evidence type="ECO:0000313" key="4">
    <source>
        <dbReference type="Proteomes" id="UP001627154"/>
    </source>
</evidence>
<dbReference type="GO" id="GO:0003677">
    <property type="term" value="F:DNA binding"/>
    <property type="evidence" value="ECO:0007669"/>
    <property type="project" value="UniProtKB-KW"/>
</dbReference>
<evidence type="ECO:0000256" key="1">
    <source>
        <dbReference type="ARBA" id="ARBA00023125"/>
    </source>
</evidence>
<dbReference type="PANTHER" id="PTHR13356:SF0">
    <property type="entry name" value="SOSS COMPLEX SUBUNIT B HOMOLOG"/>
    <property type="match status" value="1"/>
</dbReference>
<evidence type="ECO:0008006" key="5">
    <source>
        <dbReference type="Google" id="ProtNLM"/>
    </source>
</evidence>
<dbReference type="AlphaFoldDB" id="A0ABD2WK34"/>
<dbReference type="PANTHER" id="PTHR13356">
    <property type="entry name" value="OB FOLD NUCLEIC ACID BINDING PROTEIN-RELATED"/>
    <property type="match status" value="1"/>
</dbReference>
<dbReference type="CDD" id="cd04491">
    <property type="entry name" value="SoSSB_OBF"/>
    <property type="match status" value="1"/>
</dbReference>
<name>A0ABD2WK34_9HYME</name>
<accession>A0ABD2WK34</accession>
<dbReference type="EMBL" id="JBJJXI010000100">
    <property type="protein sequence ID" value="KAL3393167.1"/>
    <property type="molecule type" value="Genomic_DNA"/>
</dbReference>
<keyword evidence="4" id="KW-1185">Reference proteome</keyword>
<dbReference type="InterPro" id="IPR012340">
    <property type="entry name" value="NA-bd_OB-fold"/>
</dbReference>
<protein>
    <recommendedName>
        <fullName evidence="5">OB domain-containing protein</fullName>
    </recommendedName>
</protein>
<evidence type="ECO:0000313" key="3">
    <source>
        <dbReference type="EMBL" id="KAL3393167.1"/>
    </source>
</evidence>
<dbReference type="Proteomes" id="UP001627154">
    <property type="component" value="Unassembled WGS sequence"/>
</dbReference>
<feature type="compositionally biased region" description="Low complexity" evidence="2">
    <location>
        <begin position="129"/>
        <end position="139"/>
    </location>
</feature>